<feature type="binding site" evidence="5">
    <location>
        <position position="278"/>
    </location>
    <ligand>
        <name>NAD(+)</name>
        <dbReference type="ChEBI" id="CHEBI:57540"/>
    </ligand>
</feature>
<dbReference type="InterPro" id="IPR036291">
    <property type="entry name" value="NAD(P)-bd_dom_sf"/>
</dbReference>
<evidence type="ECO:0000256" key="4">
    <source>
        <dbReference type="PIRSR" id="PIRSR000105-1"/>
    </source>
</evidence>
<dbReference type="PROSITE" id="PS00067">
    <property type="entry name" value="3HCDH"/>
    <property type="match status" value="1"/>
</dbReference>
<evidence type="ECO:0000256" key="1">
    <source>
        <dbReference type="ARBA" id="ARBA00005086"/>
    </source>
</evidence>
<keyword evidence="9" id="KW-1185">Reference proteome</keyword>
<feature type="binding site" evidence="5">
    <location>
        <position position="35"/>
    </location>
    <ligand>
        <name>NAD(+)</name>
        <dbReference type="ChEBI" id="CHEBI:57540"/>
    </ligand>
</feature>
<feature type="domain" description="3-hydroxyacyl-CoA dehydrogenase NAD binding" evidence="7">
    <location>
        <begin position="7"/>
        <end position="186"/>
    </location>
</feature>
<feature type="binding site" evidence="5">
    <location>
        <position position="95"/>
    </location>
    <ligand>
        <name>NAD(+)</name>
        <dbReference type="ChEBI" id="CHEBI:57540"/>
    </ligand>
</feature>
<organism evidence="8 9">
    <name type="scientific">Corynebacterium hiratae</name>
    <dbReference type="NCBI Taxonomy" id="3139423"/>
    <lineage>
        <taxon>Bacteria</taxon>
        <taxon>Bacillati</taxon>
        <taxon>Actinomycetota</taxon>
        <taxon>Actinomycetes</taxon>
        <taxon>Mycobacteriales</taxon>
        <taxon>Corynebacteriaceae</taxon>
        <taxon>Corynebacterium</taxon>
    </lineage>
</organism>
<accession>A0A553G1U7</accession>
<gene>
    <name evidence="8" type="ORF">FNY97_03275</name>
</gene>
<proteinExistence type="inferred from homology"/>
<evidence type="ECO:0000259" key="6">
    <source>
        <dbReference type="Pfam" id="PF00725"/>
    </source>
</evidence>
<comment type="caution">
    <text evidence="8">The sequence shown here is derived from an EMBL/GenBank/DDBJ whole genome shotgun (WGS) entry which is preliminary data.</text>
</comment>
<feature type="binding site" evidence="5">
    <location>
        <begin position="12"/>
        <end position="17"/>
    </location>
    <ligand>
        <name>NAD(+)</name>
        <dbReference type="ChEBI" id="CHEBI:57540"/>
    </ligand>
</feature>
<sequence>MNPAESKVAICGAGTMGAQIAFHCALKGYTVTLYDIDTDQLDRADSLLHELMEKKLSKGKITQDEVDQAFARLKYETSLEETCSNASLIIEAIIEDLQAKKKLFSEISSYAPKEAILATNSSSIVSSKLASEVHDPSRLCNIHFFNPALVLPLVEVVKGDHTSENTVDRAVEFVESIDKTPVRLEKEIFGFITNRILAAIFDEAISLYENGIADFKQIDTAVKAGLNHPLGPFELLDLTGIDVNYGIKVLEAEDSGDPSKGPSQTLTRLYQEGRLGRKSGQGFYVYEKEK</sequence>
<evidence type="ECO:0000256" key="3">
    <source>
        <dbReference type="ARBA" id="ARBA00023002"/>
    </source>
</evidence>
<feature type="site" description="Important for catalytic activity" evidence="4">
    <location>
        <position position="143"/>
    </location>
</feature>
<dbReference type="PIRSF" id="PIRSF000105">
    <property type="entry name" value="HCDH"/>
    <property type="match status" value="1"/>
</dbReference>
<dbReference type="Pfam" id="PF00725">
    <property type="entry name" value="3HCDH"/>
    <property type="match status" value="1"/>
</dbReference>
<name>A0A553G1U7_9CORY</name>
<evidence type="ECO:0000313" key="9">
    <source>
        <dbReference type="Proteomes" id="UP000320443"/>
    </source>
</evidence>
<feature type="binding site" evidence="5">
    <location>
        <position position="100"/>
    </location>
    <ligand>
        <name>NAD(+)</name>
        <dbReference type="ChEBI" id="CHEBI:57540"/>
    </ligand>
</feature>
<dbReference type="Gene3D" id="1.10.1040.10">
    <property type="entry name" value="N-(1-d-carboxylethyl)-l-norvaline Dehydrogenase, domain 2"/>
    <property type="match status" value="1"/>
</dbReference>
<evidence type="ECO:0000256" key="5">
    <source>
        <dbReference type="PIRSR" id="PIRSR000105-2"/>
    </source>
</evidence>
<dbReference type="Pfam" id="PF02737">
    <property type="entry name" value="3HCDH_N"/>
    <property type="match status" value="1"/>
</dbReference>
<feature type="binding site" evidence="5">
    <location>
        <position position="122"/>
    </location>
    <ligand>
        <name>NAD(+)</name>
        <dbReference type="ChEBI" id="CHEBI:57540"/>
    </ligand>
</feature>
<feature type="domain" description="3-hydroxyacyl-CoA dehydrogenase C-terminal" evidence="6">
    <location>
        <begin position="190"/>
        <end position="286"/>
    </location>
</feature>
<evidence type="ECO:0000313" key="8">
    <source>
        <dbReference type="EMBL" id="TRX63442.1"/>
    </source>
</evidence>
<feature type="binding site" evidence="5">
    <location>
        <position position="146"/>
    </location>
    <ligand>
        <name>NAD(+)</name>
        <dbReference type="ChEBI" id="CHEBI:57540"/>
    </ligand>
</feature>
<comment type="similarity">
    <text evidence="2">Belongs to the 3-hydroxyacyl-CoA dehydrogenase family.</text>
</comment>
<dbReference type="Gene3D" id="3.40.50.720">
    <property type="entry name" value="NAD(P)-binding Rossmann-like Domain"/>
    <property type="match status" value="1"/>
</dbReference>
<dbReference type="InterPro" id="IPR013328">
    <property type="entry name" value="6PGD_dom2"/>
</dbReference>
<dbReference type="SUPFAM" id="SSF48179">
    <property type="entry name" value="6-phosphogluconate dehydrogenase C-terminal domain-like"/>
    <property type="match status" value="1"/>
</dbReference>
<keyword evidence="5" id="KW-0520">NAD</keyword>
<protein>
    <submittedName>
        <fullName evidence="8">3-hydroxyacyl-CoA dehydrogenase family protein</fullName>
    </submittedName>
</protein>
<reference evidence="8 9" key="1">
    <citation type="submission" date="2019-07" db="EMBL/GenBank/DDBJ databases">
        <title>Draft genome of C. aurimucosum strain 2274.</title>
        <authorList>
            <person name="Pacheco L.G.C."/>
            <person name="Aguiar E.R.G.R."/>
            <person name="Santos C.S."/>
            <person name="Rocha D.J.P.G."/>
            <person name="Sant'Anna L.O."/>
            <person name="Mattos-Guaraldi A.L."/>
            <person name="Santos L.S."/>
        </authorList>
    </citation>
    <scope>NUCLEOTIDE SEQUENCE [LARGE SCALE GENOMIC DNA]</scope>
    <source>
        <strain evidence="8 9">2274</strain>
    </source>
</reference>
<evidence type="ECO:0000256" key="2">
    <source>
        <dbReference type="ARBA" id="ARBA00009463"/>
    </source>
</evidence>
<evidence type="ECO:0000259" key="7">
    <source>
        <dbReference type="Pfam" id="PF02737"/>
    </source>
</evidence>
<dbReference type="PANTHER" id="PTHR48075:SF5">
    <property type="entry name" value="3-HYDROXYBUTYRYL-COA DEHYDROGENASE"/>
    <property type="match status" value="1"/>
</dbReference>
<dbReference type="SUPFAM" id="SSF51735">
    <property type="entry name" value="NAD(P)-binding Rossmann-fold domains"/>
    <property type="match status" value="1"/>
</dbReference>
<dbReference type="RefSeq" id="WP_070512332.1">
    <property type="nucleotide sequence ID" value="NZ_VKDK01000003.1"/>
</dbReference>
<dbReference type="InterPro" id="IPR006180">
    <property type="entry name" value="3-OHacyl-CoA_DH_CS"/>
</dbReference>
<dbReference type="InterPro" id="IPR008927">
    <property type="entry name" value="6-PGluconate_DH-like_C_sf"/>
</dbReference>
<comment type="pathway">
    <text evidence="1">Lipid metabolism; butanoate metabolism.</text>
</comment>
<dbReference type="InterPro" id="IPR006176">
    <property type="entry name" value="3-OHacyl-CoA_DH_NAD-bd"/>
</dbReference>
<dbReference type="PANTHER" id="PTHR48075">
    <property type="entry name" value="3-HYDROXYACYL-COA DEHYDROGENASE FAMILY PROTEIN"/>
    <property type="match status" value="1"/>
</dbReference>
<dbReference type="Proteomes" id="UP000320443">
    <property type="component" value="Unassembled WGS sequence"/>
</dbReference>
<dbReference type="EMBL" id="VKDK01000003">
    <property type="protein sequence ID" value="TRX63442.1"/>
    <property type="molecule type" value="Genomic_DNA"/>
</dbReference>
<dbReference type="InterPro" id="IPR022694">
    <property type="entry name" value="3-OHacyl-CoA_DH"/>
</dbReference>
<keyword evidence="3" id="KW-0560">Oxidoreductase</keyword>
<dbReference type="InterPro" id="IPR006108">
    <property type="entry name" value="3HC_DH_C"/>
</dbReference>